<name>A0A875RP39_EENNA</name>
<dbReference type="OrthoDB" id="1879at2759"/>
<dbReference type="RefSeq" id="XP_038778095.1">
    <property type="nucleotide sequence ID" value="XM_038922167.1"/>
</dbReference>
<dbReference type="GeneID" id="62195261"/>
<feature type="domain" description="DNA2/NAM7 helicase-like C-terminal" evidence="1">
    <location>
        <begin position="938"/>
        <end position="1043"/>
    </location>
</feature>
<keyword evidence="4" id="KW-1185">Reference proteome</keyword>
<dbReference type="EMBL" id="CP064812">
    <property type="protein sequence ID" value="QPG74530.1"/>
    <property type="molecule type" value="Genomic_DNA"/>
</dbReference>
<evidence type="ECO:0000313" key="4">
    <source>
        <dbReference type="Proteomes" id="UP000662931"/>
    </source>
</evidence>
<dbReference type="Pfam" id="PF16399">
    <property type="entry name" value="Aquarius_N_1st"/>
    <property type="match status" value="1"/>
</dbReference>
<gene>
    <name evidence="3" type="ORF">FOA43_001860</name>
</gene>
<dbReference type="KEGG" id="bnn:FOA43_001860"/>
<dbReference type="InterPro" id="IPR027417">
    <property type="entry name" value="P-loop_NTPase"/>
</dbReference>
<sequence length="1120" mass="127813">MLQITSLWSGYRPRYQSHRVDQIFPLITSSNISISYLISHGYLDHLWTNFNRDVPSSHILSVVYILNGSDWCVQSHYLNIYLNRSNIATFRELIYAVLRLLDSGTTDPQLLEFLFNLVLRIPSVPSLSTLLEPLFSILAWKTLNYQSLVSGDDLLKQALDSKLDQFNRASHSDKEDLYLSINWFGHLLSQTIAVSSADFKEASLRLIVAIISYIPTRRYTNTIIRETAFVYRFRKQNSTSLWLPWLEYFINYPINDFSGETYVADPTELFNRLASLAYSQFNLDTLIQHTDPARLCIDYEEFKKCFVGKIELKDLQKLAKAIKCRPHSEFDHIVLDIWYHIGDFTPKLPLTFPSMTGSTNFVVPVTPSFIDEQDFVRRSVLTLRKELENSLHGFYDGVSKRLSIPNGSSKFAADISSPPIFSEDTSVLQRPKLSVNVIVDFKGRNNGVESEWKSLKVGDLVYLVKANAEKNTCIPAIFSKCNAHDHRTKSLLLIIDKDADEDSDDLKNASFVVRLTEDAQKLACKYANMVQIATSLDFSISSWLMKALQDRKTATSISHLSILKNVDIILDEKLFVETHSSKRSKSAQSKVDRSDLSDPLMLELSAEADNIVQSWTKVSVLDRKDEASNVKLDYFQSQALLSGLLPGITVIEGAINAGKSTIVGALLHMLMENFSDERVLVLVGSEQSKSRILQKCTLPSRLVVDLAHSNTLSDYYFDLLNQVQLLATALKTDGTFGSNYESALFFYHHYMSKKWSQYLTKLKENPKSLVEDYPFDKKEVSHLRKLPIEKALTEVLTLYNEKLELFRQLDQMKYHEEIHGTESLKQLTISKYSKVILATEEELIRKEFDIKGVNSILLFDAEQFNVADIMLIRHLENVKRVTIVGNPSGSQGRSLLTYFEADRRHFKLGTQYGMQKDIFQLGGQELSLRNPIKHAGTGFKFAVQFVEVSDAIELERSGQFENVSEAEWLVCMYRYMLLMGYKRTDICILTTYKLQKILLSEVFQSNEELQRMNAAIPVIFTPKELCSRKFKYVLVSSVRTSSKDVPLISLTSLCNCTTEGLYIFGSIEVYGNLLHSVLKNNGGKLQLVVQSSKSYEVQDLKHFERLTGQMEKKERVEEAK</sequence>
<dbReference type="InterPro" id="IPR041679">
    <property type="entry name" value="DNA2/NAM7-like_C"/>
</dbReference>
<protein>
    <submittedName>
        <fullName evidence="3">Uncharacterized protein</fullName>
    </submittedName>
</protein>
<evidence type="ECO:0000313" key="3">
    <source>
        <dbReference type="EMBL" id="QPG74530.1"/>
    </source>
</evidence>
<dbReference type="Pfam" id="PF13087">
    <property type="entry name" value="AAA_12"/>
    <property type="match status" value="1"/>
</dbReference>
<dbReference type="AlphaFoldDB" id="A0A875RP39"/>
<dbReference type="SUPFAM" id="SSF52540">
    <property type="entry name" value="P-loop containing nucleoside triphosphate hydrolases"/>
    <property type="match status" value="1"/>
</dbReference>
<organism evidence="3 4">
    <name type="scientific">Eeniella nana</name>
    <name type="common">Yeast</name>
    <name type="synonym">Brettanomyces nanus</name>
    <dbReference type="NCBI Taxonomy" id="13502"/>
    <lineage>
        <taxon>Eukaryota</taxon>
        <taxon>Fungi</taxon>
        <taxon>Dikarya</taxon>
        <taxon>Ascomycota</taxon>
        <taxon>Saccharomycotina</taxon>
        <taxon>Pichiomycetes</taxon>
        <taxon>Pichiales</taxon>
        <taxon>Pichiaceae</taxon>
        <taxon>Brettanomyces</taxon>
    </lineage>
</organism>
<dbReference type="Proteomes" id="UP000662931">
    <property type="component" value="Chromosome 1"/>
</dbReference>
<dbReference type="Gene3D" id="3.40.50.300">
    <property type="entry name" value="P-loop containing nucleotide triphosphate hydrolases"/>
    <property type="match status" value="1"/>
</dbReference>
<evidence type="ECO:0000259" key="1">
    <source>
        <dbReference type="Pfam" id="PF13087"/>
    </source>
</evidence>
<dbReference type="InterPro" id="IPR032174">
    <property type="entry name" value="Aquarius_N"/>
</dbReference>
<feature type="domain" description="RNA helicase aquarius N-terminal" evidence="2">
    <location>
        <begin position="43"/>
        <end position="263"/>
    </location>
</feature>
<evidence type="ECO:0000259" key="2">
    <source>
        <dbReference type="Pfam" id="PF16399"/>
    </source>
</evidence>
<accession>A0A875RP39</accession>
<reference evidence="3" key="1">
    <citation type="submission" date="2020-10" db="EMBL/GenBank/DDBJ databases">
        <authorList>
            <person name="Roach M.J.R."/>
        </authorList>
    </citation>
    <scope>NUCLEOTIDE SEQUENCE</scope>
    <source>
        <strain evidence="3">CBS 1945</strain>
    </source>
</reference>
<proteinExistence type="predicted"/>